<dbReference type="GO" id="GO:0005509">
    <property type="term" value="F:calcium ion binding"/>
    <property type="evidence" value="ECO:0007669"/>
    <property type="project" value="InterPro"/>
</dbReference>
<organism evidence="3">
    <name type="scientific">Aphanomyces astaci</name>
    <name type="common">Crayfish plague agent</name>
    <dbReference type="NCBI Taxonomy" id="112090"/>
    <lineage>
        <taxon>Eukaryota</taxon>
        <taxon>Sar</taxon>
        <taxon>Stramenopiles</taxon>
        <taxon>Oomycota</taxon>
        <taxon>Saprolegniomycetes</taxon>
        <taxon>Saprolegniales</taxon>
        <taxon>Verrucalvaceae</taxon>
        <taxon>Aphanomyces</taxon>
    </lineage>
</organism>
<dbReference type="GeneID" id="20809262"/>
<evidence type="ECO:0000313" key="3">
    <source>
        <dbReference type="EMBL" id="ETV79191.1"/>
    </source>
</evidence>
<name>W4GIQ5_APHAT</name>
<sequence length="954" mass="106251">MRAVQREQTPSLRMTQQPVAVTDDLEHLFGSAQIAAPSKMDTMNPTDVNVIRALVSNTDLVDRFSHQIALYGKQRDHLKPEDTLRRFSLNGDNKLDFREFHPALKRLFGHGISHTQSKELFGVFCPTSGKKLDIDQFCQIMGHWCQVAERIKDQQYLSRPSSAEPVAQSGDGLSSTLDNNANIRRGLELATKHYDKLNAVFLNMDVGCTGYLSKEEFELAMTHLGVYLNTQEYERLYAQLPSSIRHESSDGIYYAGFLAMLGVKMTTLFQNQKLWEMMLQHGDVLRKYLTHCQKQGKSSMSPDHFRDLLGHCGITLSNGDFTGLRMRMQEFQDVDGHINLADFLAALNDKAAFLANSTGLVGCTGPPSPPRRGKKMVDTHDSTVYAAGKSTEQRNAEAQTCRGKSTDEMKKKHPTLSDVYNTSTSPASSLVQTYPTSLEDRIFMKMKTCQDMGYTHCATLKSIFPGDRFGKVTRGQFRQSLAQLNLVSRHAEVEALFWQLDPAGRGYIGAHDLHIHLQKYQPTNEAGASQPTASPPSPKVQYRSSLRVDEKKFFDALQDKLPNVLAACRSVDPAKTGCISRGDFIWALRQGGLILSHADATSVIATLSSRKDGVVLYHTIADSVAAVLQLPGANNQSTAKKTNRHHLSNTAVLLDQQAVASIEPATTLSETLKQPAQDDYPARRSSLKLGYDYDQEPGPGDLTANLLSNASLHHVLSEPEKLERVVRQRHARRVLLIQNILERRSDLKMCFDMMPYRQTPHGLVLLTVDEIADILTCARMNIPLKTPDEAKTLLREIVPPNLDQLSFVELIRVLTMAQRMERGPDDDDDLAGPSSSRRQNYALSPATCEVSIRAKLLQFSTLKDVSVMQWNTTGAIIVRHAFKGLSRDTVAVASTGTFDALCRNVDLKHICTRLALDLTQTELNFLVSKVDADKQGCFSSTSLFQAFTQLLYAL</sequence>
<dbReference type="PANTHER" id="PTHR20875:SF0">
    <property type="entry name" value="GH12158P"/>
    <property type="match status" value="1"/>
</dbReference>
<feature type="region of interest" description="Disordered" evidence="1">
    <location>
        <begin position="389"/>
        <end position="423"/>
    </location>
</feature>
<feature type="domain" description="EF-hand" evidence="2">
    <location>
        <begin position="192"/>
        <end position="227"/>
    </location>
</feature>
<reference evidence="3" key="1">
    <citation type="submission" date="2013-12" db="EMBL/GenBank/DDBJ databases">
        <title>The Genome Sequence of Aphanomyces astaci APO3.</title>
        <authorList>
            <consortium name="The Broad Institute Genomics Platform"/>
            <person name="Russ C."/>
            <person name="Tyler B."/>
            <person name="van West P."/>
            <person name="Dieguez-Uribeondo J."/>
            <person name="Young S.K."/>
            <person name="Zeng Q."/>
            <person name="Gargeya S."/>
            <person name="Fitzgerald M."/>
            <person name="Abouelleil A."/>
            <person name="Alvarado L."/>
            <person name="Chapman S.B."/>
            <person name="Gainer-Dewar J."/>
            <person name="Goldberg J."/>
            <person name="Griggs A."/>
            <person name="Gujja S."/>
            <person name="Hansen M."/>
            <person name="Howarth C."/>
            <person name="Imamovic A."/>
            <person name="Ireland A."/>
            <person name="Larimer J."/>
            <person name="McCowan C."/>
            <person name="Murphy C."/>
            <person name="Pearson M."/>
            <person name="Poon T.W."/>
            <person name="Priest M."/>
            <person name="Roberts A."/>
            <person name="Saif S."/>
            <person name="Shea T."/>
            <person name="Sykes S."/>
            <person name="Wortman J."/>
            <person name="Nusbaum C."/>
            <person name="Birren B."/>
        </authorList>
    </citation>
    <scope>NUCLEOTIDE SEQUENCE [LARGE SCALE GENOMIC DNA]</scope>
    <source>
        <strain evidence="3">APO3</strain>
    </source>
</reference>
<dbReference type="VEuPathDB" id="FungiDB:H257_07266"/>
<dbReference type="RefSeq" id="XP_009831032.1">
    <property type="nucleotide sequence ID" value="XM_009832730.1"/>
</dbReference>
<dbReference type="InterPro" id="IPR011992">
    <property type="entry name" value="EF-hand-dom_pair"/>
</dbReference>
<dbReference type="PANTHER" id="PTHR20875">
    <property type="entry name" value="EF-HAND CALCIUM-BINDING DOMAIN-CONTAINING PROTEIN 6-RELATED"/>
    <property type="match status" value="1"/>
</dbReference>
<evidence type="ECO:0000259" key="2">
    <source>
        <dbReference type="PROSITE" id="PS50222"/>
    </source>
</evidence>
<dbReference type="PROSITE" id="PS50222">
    <property type="entry name" value="EF_HAND_2"/>
    <property type="match status" value="2"/>
</dbReference>
<proteinExistence type="predicted"/>
<dbReference type="OrthoDB" id="66091at2759"/>
<dbReference type="EMBL" id="KI913128">
    <property type="protein sequence ID" value="ETV79191.1"/>
    <property type="molecule type" value="Genomic_DNA"/>
</dbReference>
<evidence type="ECO:0000256" key="1">
    <source>
        <dbReference type="SAM" id="MobiDB-lite"/>
    </source>
</evidence>
<dbReference type="InterPro" id="IPR052603">
    <property type="entry name" value="EFCB6"/>
</dbReference>
<accession>W4GIQ5</accession>
<protein>
    <recommendedName>
        <fullName evidence="2">EF-hand domain-containing protein</fullName>
    </recommendedName>
</protein>
<feature type="domain" description="EF-hand" evidence="2">
    <location>
        <begin position="75"/>
        <end position="110"/>
    </location>
</feature>
<dbReference type="InterPro" id="IPR002048">
    <property type="entry name" value="EF_hand_dom"/>
</dbReference>
<gene>
    <name evidence="3" type="ORF">H257_07266</name>
</gene>
<dbReference type="SUPFAM" id="SSF47473">
    <property type="entry name" value="EF-hand"/>
    <property type="match status" value="2"/>
</dbReference>
<dbReference type="AlphaFoldDB" id="W4GIQ5"/>
<dbReference type="Gene3D" id="1.10.238.10">
    <property type="entry name" value="EF-hand"/>
    <property type="match status" value="2"/>
</dbReference>